<evidence type="ECO:0000313" key="3">
    <source>
        <dbReference type="Proteomes" id="UP000239089"/>
    </source>
</evidence>
<dbReference type="Pfam" id="PF07786">
    <property type="entry name" value="HGSNAT_cat"/>
    <property type="match status" value="1"/>
</dbReference>
<dbReference type="Proteomes" id="UP000239089">
    <property type="component" value="Unassembled WGS sequence"/>
</dbReference>
<evidence type="ECO:0000259" key="1">
    <source>
        <dbReference type="Pfam" id="PF07786"/>
    </source>
</evidence>
<sequence length="309" mass="33279">MRRLPWIDAARGGALLAMAAYHFTWDLAAFRWIDGAVTASRDFHLLGHAIAASFLFLSGYSLVLARRARAVALWRDPHYWRRWGQVAAAAGAITLVSFQLFPDAPIFFGILHCIALSSLFALPLVEAPVAAILGAAALALAAPGFFAAPVFDAKLFWWTGLSTFQPASQDYRPLLPWLGFLLLGVAAARRPLPARAEREPNRRLIAPFAWLGRHSLAFYLIHQPLLYGALALIGPQATATDEAAFTAQCVAQCYASGASDSLCETSCACVVSRAKAAGHWRALVSGALSDAQKAQTHDDAVACYADSAR</sequence>
<organism evidence="2 3">
    <name type="scientific">Rhodoblastus sphagnicola</name>
    <dbReference type="NCBI Taxonomy" id="333368"/>
    <lineage>
        <taxon>Bacteria</taxon>
        <taxon>Pseudomonadati</taxon>
        <taxon>Pseudomonadota</taxon>
        <taxon>Alphaproteobacteria</taxon>
        <taxon>Hyphomicrobiales</taxon>
        <taxon>Rhodoblastaceae</taxon>
        <taxon>Rhodoblastus</taxon>
    </lineage>
</organism>
<proteinExistence type="predicted"/>
<reference evidence="2 3" key="1">
    <citation type="journal article" date="2018" name="Arch. Microbiol.">
        <title>New insights into the metabolic potential of the phototrophic purple bacterium Rhodopila globiformis DSM 161(T) from its draft genome sequence and evidence for a vanadium-dependent nitrogenase.</title>
        <authorList>
            <person name="Imhoff J.F."/>
            <person name="Rahn T."/>
            <person name="Kunzel S."/>
            <person name="Neulinger S.C."/>
        </authorList>
    </citation>
    <scope>NUCLEOTIDE SEQUENCE [LARGE SCALE GENOMIC DNA]</scope>
    <source>
        <strain evidence="2 3">DSM 16996</strain>
    </source>
</reference>
<protein>
    <recommendedName>
        <fullName evidence="1">Heparan-alpha-glucosaminide N-acetyltransferase catalytic domain-containing protein</fullName>
    </recommendedName>
</protein>
<dbReference type="RefSeq" id="WP_104509641.1">
    <property type="nucleotide sequence ID" value="NZ_JACIGC010000013.1"/>
</dbReference>
<gene>
    <name evidence="2" type="ORF">CCR94_20210</name>
</gene>
<feature type="domain" description="Heparan-alpha-glucosaminide N-acetyltransferase catalytic" evidence="1">
    <location>
        <begin position="3"/>
        <end position="224"/>
    </location>
</feature>
<keyword evidence="3" id="KW-1185">Reference proteome</keyword>
<dbReference type="EMBL" id="NHSJ01000125">
    <property type="protein sequence ID" value="PPQ27398.1"/>
    <property type="molecule type" value="Genomic_DNA"/>
</dbReference>
<dbReference type="InterPro" id="IPR012429">
    <property type="entry name" value="HGSNAT_cat"/>
</dbReference>
<name>A0A2S6MYF8_9HYPH</name>
<dbReference type="AlphaFoldDB" id="A0A2S6MYF8"/>
<dbReference type="OrthoDB" id="9807591at2"/>
<evidence type="ECO:0000313" key="2">
    <source>
        <dbReference type="EMBL" id="PPQ27398.1"/>
    </source>
</evidence>
<accession>A0A2S6MYF8</accession>
<comment type="caution">
    <text evidence="2">The sequence shown here is derived from an EMBL/GenBank/DDBJ whole genome shotgun (WGS) entry which is preliminary data.</text>
</comment>